<organism evidence="2 3">
    <name type="scientific">Ensete ventricosum</name>
    <name type="common">Abyssinian banana</name>
    <name type="synonym">Musa ensete</name>
    <dbReference type="NCBI Taxonomy" id="4639"/>
    <lineage>
        <taxon>Eukaryota</taxon>
        <taxon>Viridiplantae</taxon>
        <taxon>Streptophyta</taxon>
        <taxon>Embryophyta</taxon>
        <taxon>Tracheophyta</taxon>
        <taxon>Spermatophyta</taxon>
        <taxon>Magnoliopsida</taxon>
        <taxon>Liliopsida</taxon>
        <taxon>Zingiberales</taxon>
        <taxon>Musaceae</taxon>
        <taxon>Ensete</taxon>
    </lineage>
</organism>
<feature type="transmembrane region" description="Helical" evidence="1">
    <location>
        <begin position="149"/>
        <end position="176"/>
    </location>
</feature>
<dbReference type="EMBL" id="AMZH03007413">
    <property type="protein sequence ID" value="RRT61366.1"/>
    <property type="molecule type" value="Genomic_DNA"/>
</dbReference>
<sequence length="186" mass="20083">MITLYVEERSTTIKVLVLGSSPKVIGRVTTPTEVIASLVQYVDEAPCIYHNAPDAGVCNMGHDHQGVVMIWVFALGFKGDPRIASCSGPLLDFGAGISFPCRGVVTTCARAACDDIYLPLHKAFRVEGRLSLLSYIPVKVVTTYEVLDLVFQIITFFGVMFVVTVEAAVASAIPLYGLSPHRVGSF</sequence>
<reference evidence="2 3" key="1">
    <citation type="journal article" date="2014" name="Agronomy (Basel)">
        <title>A Draft Genome Sequence for Ensete ventricosum, the Drought-Tolerant Tree Against Hunger.</title>
        <authorList>
            <person name="Harrison J."/>
            <person name="Moore K.A."/>
            <person name="Paszkiewicz K."/>
            <person name="Jones T."/>
            <person name="Grant M."/>
            <person name="Ambacheew D."/>
            <person name="Muzemil S."/>
            <person name="Studholme D.J."/>
        </authorList>
    </citation>
    <scope>NUCLEOTIDE SEQUENCE [LARGE SCALE GENOMIC DNA]</scope>
</reference>
<comment type="caution">
    <text evidence="2">The sequence shown here is derived from an EMBL/GenBank/DDBJ whole genome shotgun (WGS) entry which is preliminary data.</text>
</comment>
<dbReference type="Proteomes" id="UP000287651">
    <property type="component" value="Unassembled WGS sequence"/>
</dbReference>
<keyword evidence="1" id="KW-0812">Transmembrane</keyword>
<keyword evidence="1" id="KW-1133">Transmembrane helix</keyword>
<accession>A0A426ZBR1</accession>
<protein>
    <submittedName>
        <fullName evidence="2">Uncharacterized protein</fullName>
    </submittedName>
</protein>
<evidence type="ECO:0000256" key="1">
    <source>
        <dbReference type="SAM" id="Phobius"/>
    </source>
</evidence>
<dbReference type="AlphaFoldDB" id="A0A426ZBR1"/>
<evidence type="ECO:0000313" key="2">
    <source>
        <dbReference type="EMBL" id="RRT61366.1"/>
    </source>
</evidence>
<evidence type="ECO:0000313" key="3">
    <source>
        <dbReference type="Proteomes" id="UP000287651"/>
    </source>
</evidence>
<proteinExistence type="predicted"/>
<keyword evidence="1" id="KW-0472">Membrane</keyword>
<name>A0A426ZBR1_ENSVE</name>
<gene>
    <name evidence="2" type="ORF">B296_00043122</name>
</gene>